<dbReference type="InterPro" id="IPR000843">
    <property type="entry name" value="HTH_LacI"/>
</dbReference>
<feature type="domain" description="HTH lacI-type" evidence="4">
    <location>
        <begin position="10"/>
        <end position="64"/>
    </location>
</feature>
<evidence type="ECO:0000313" key="5">
    <source>
        <dbReference type="EMBL" id="MBB3931756.1"/>
    </source>
</evidence>
<dbReference type="PROSITE" id="PS50932">
    <property type="entry name" value="HTH_LACI_2"/>
    <property type="match status" value="1"/>
</dbReference>
<reference evidence="5 6" key="1">
    <citation type="submission" date="2020-08" db="EMBL/GenBank/DDBJ databases">
        <title>Genomic Encyclopedia of Type Strains, Phase IV (KMG-IV): sequencing the most valuable type-strain genomes for metagenomic binning, comparative biology and taxonomic classification.</title>
        <authorList>
            <person name="Goeker M."/>
        </authorList>
    </citation>
    <scope>NUCLEOTIDE SEQUENCE [LARGE SCALE GENOMIC DNA]</scope>
    <source>
        <strain evidence="5 6">DSM 25966</strain>
    </source>
</reference>
<evidence type="ECO:0000256" key="2">
    <source>
        <dbReference type="ARBA" id="ARBA00023125"/>
    </source>
</evidence>
<gene>
    <name evidence="5" type="ORF">GGR25_002806</name>
</gene>
<dbReference type="GO" id="GO:0003700">
    <property type="term" value="F:DNA-binding transcription factor activity"/>
    <property type="evidence" value="ECO:0007669"/>
    <property type="project" value="TreeGrafter"/>
</dbReference>
<comment type="caution">
    <text evidence="5">The sequence shown here is derived from an EMBL/GenBank/DDBJ whole genome shotgun (WGS) entry which is preliminary data.</text>
</comment>
<dbReference type="InterPro" id="IPR010982">
    <property type="entry name" value="Lambda_DNA-bd_dom_sf"/>
</dbReference>
<dbReference type="SMART" id="SM00354">
    <property type="entry name" value="HTH_LACI"/>
    <property type="match status" value="1"/>
</dbReference>
<dbReference type="CDD" id="cd06267">
    <property type="entry name" value="PBP1_LacI_sugar_binding-like"/>
    <property type="match status" value="1"/>
</dbReference>
<accession>A0A840ATV0</accession>
<keyword evidence="6" id="KW-1185">Reference proteome</keyword>
<dbReference type="AlphaFoldDB" id="A0A840ATV0"/>
<evidence type="ECO:0000259" key="4">
    <source>
        <dbReference type="PROSITE" id="PS50932"/>
    </source>
</evidence>
<dbReference type="SUPFAM" id="SSF47413">
    <property type="entry name" value="lambda repressor-like DNA-binding domains"/>
    <property type="match status" value="1"/>
</dbReference>
<dbReference type="Proteomes" id="UP000553963">
    <property type="component" value="Unassembled WGS sequence"/>
</dbReference>
<dbReference type="Pfam" id="PF13377">
    <property type="entry name" value="Peripla_BP_3"/>
    <property type="match status" value="1"/>
</dbReference>
<dbReference type="PANTHER" id="PTHR30146:SF109">
    <property type="entry name" value="HTH-TYPE TRANSCRIPTIONAL REGULATOR GALS"/>
    <property type="match status" value="1"/>
</dbReference>
<sequence>MTKKPPQRPATLADIARHAGVSRSLASLAIRGEGAVSPETRKRIMEAAAALDYRPNLVARSLASAEAGYLGIVVGEIENPLQAEIAKLASGLARAEGYSALVSIDADTDEKAEEAIRTLIAHRVSGVLAIGAPFEKPAIARVASWIPMVYVGRLLKVVAVDSVTTDDVTGGILAVDHLVALGHRRIAHVDGGASPGAERRRDGYRRAMERHGLERQIRIIEGAYTIDAGARAARALLAEPDWRPSAVFASNDMTAIGLINEAMRIGLSVPGDLSVVGYDDVTLAGTETLSLSTIHQSAGDLASAGIAAMMARLAEPDAAVSKILVPPRLMTRRSSAPFSATAAA</sequence>
<keyword evidence="3" id="KW-0804">Transcription</keyword>
<name>A0A840ATV0_9HYPH</name>
<keyword evidence="1" id="KW-0805">Transcription regulation</keyword>
<dbReference type="PANTHER" id="PTHR30146">
    <property type="entry name" value="LACI-RELATED TRANSCRIPTIONAL REPRESSOR"/>
    <property type="match status" value="1"/>
</dbReference>
<protein>
    <submittedName>
        <fullName evidence="5">DNA-binding LacI/PurR family transcriptional regulator</fullName>
    </submittedName>
</protein>
<dbReference type="SUPFAM" id="SSF53822">
    <property type="entry name" value="Periplasmic binding protein-like I"/>
    <property type="match status" value="1"/>
</dbReference>
<evidence type="ECO:0000256" key="3">
    <source>
        <dbReference type="ARBA" id="ARBA00023163"/>
    </source>
</evidence>
<keyword evidence="2 5" id="KW-0238">DNA-binding</keyword>
<dbReference type="Gene3D" id="1.10.260.40">
    <property type="entry name" value="lambda repressor-like DNA-binding domains"/>
    <property type="match status" value="1"/>
</dbReference>
<dbReference type="Pfam" id="PF00356">
    <property type="entry name" value="LacI"/>
    <property type="match status" value="1"/>
</dbReference>
<dbReference type="EMBL" id="JACIDS010000003">
    <property type="protein sequence ID" value="MBB3931756.1"/>
    <property type="molecule type" value="Genomic_DNA"/>
</dbReference>
<dbReference type="InterPro" id="IPR046335">
    <property type="entry name" value="LacI/GalR-like_sensor"/>
</dbReference>
<organism evidence="5 6">
    <name type="scientific">Kaistia hirudinis</name>
    <dbReference type="NCBI Taxonomy" id="1293440"/>
    <lineage>
        <taxon>Bacteria</taxon>
        <taxon>Pseudomonadati</taxon>
        <taxon>Pseudomonadota</taxon>
        <taxon>Alphaproteobacteria</taxon>
        <taxon>Hyphomicrobiales</taxon>
        <taxon>Kaistiaceae</taxon>
        <taxon>Kaistia</taxon>
    </lineage>
</organism>
<evidence type="ECO:0000256" key="1">
    <source>
        <dbReference type="ARBA" id="ARBA00023015"/>
    </source>
</evidence>
<dbReference type="Gene3D" id="3.40.50.2300">
    <property type="match status" value="2"/>
</dbReference>
<proteinExistence type="predicted"/>
<evidence type="ECO:0000313" key="6">
    <source>
        <dbReference type="Proteomes" id="UP000553963"/>
    </source>
</evidence>
<dbReference type="GO" id="GO:0000976">
    <property type="term" value="F:transcription cis-regulatory region binding"/>
    <property type="evidence" value="ECO:0007669"/>
    <property type="project" value="TreeGrafter"/>
</dbReference>
<dbReference type="CDD" id="cd01392">
    <property type="entry name" value="HTH_LacI"/>
    <property type="match status" value="1"/>
</dbReference>
<dbReference type="InterPro" id="IPR028082">
    <property type="entry name" value="Peripla_BP_I"/>
</dbReference>
<dbReference type="RefSeq" id="WP_183399363.1">
    <property type="nucleotide sequence ID" value="NZ_JACIDS010000003.1"/>
</dbReference>